<dbReference type="Proteomes" id="UP000050525">
    <property type="component" value="Unassembled WGS sequence"/>
</dbReference>
<organism evidence="1 2">
    <name type="scientific">Alligator mississippiensis</name>
    <name type="common">American alligator</name>
    <dbReference type="NCBI Taxonomy" id="8496"/>
    <lineage>
        <taxon>Eukaryota</taxon>
        <taxon>Metazoa</taxon>
        <taxon>Chordata</taxon>
        <taxon>Craniata</taxon>
        <taxon>Vertebrata</taxon>
        <taxon>Euteleostomi</taxon>
        <taxon>Archelosauria</taxon>
        <taxon>Archosauria</taxon>
        <taxon>Crocodylia</taxon>
        <taxon>Alligatoridae</taxon>
        <taxon>Alligatorinae</taxon>
        <taxon>Alligator</taxon>
    </lineage>
</organism>
<reference evidence="1 2" key="1">
    <citation type="journal article" date="2012" name="Genome Biol.">
        <title>Sequencing three crocodilian genomes to illuminate the evolution of archosaurs and amniotes.</title>
        <authorList>
            <person name="St John J.A."/>
            <person name="Braun E.L."/>
            <person name="Isberg S.R."/>
            <person name="Miles L.G."/>
            <person name="Chong A.Y."/>
            <person name="Gongora J."/>
            <person name="Dalzell P."/>
            <person name="Moran C."/>
            <person name="Bed'hom B."/>
            <person name="Abzhanov A."/>
            <person name="Burgess S.C."/>
            <person name="Cooksey A.M."/>
            <person name="Castoe T.A."/>
            <person name="Crawford N.G."/>
            <person name="Densmore L.D."/>
            <person name="Drew J.C."/>
            <person name="Edwards S.V."/>
            <person name="Faircloth B.C."/>
            <person name="Fujita M.K."/>
            <person name="Greenwold M.J."/>
            <person name="Hoffmann F.G."/>
            <person name="Howard J.M."/>
            <person name="Iguchi T."/>
            <person name="Janes D.E."/>
            <person name="Khan S.Y."/>
            <person name="Kohno S."/>
            <person name="de Koning A.J."/>
            <person name="Lance S.L."/>
            <person name="McCarthy F.M."/>
            <person name="McCormack J.E."/>
            <person name="Merchant M.E."/>
            <person name="Peterson D.G."/>
            <person name="Pollock D.D."/>
            <person name="Pourmand N."/>
            <person name="Raney B.J."/>
            <person name="Roessler K.A."/>
            <person name="Sanford J.R."/>
            <person name="Sawyer R.H."/>
            <person name="Schmidt C.J."/>
            <person name="Triplett E.W."/>
            <person name="Tuberville T.D."/>
            <person name="Venegas-Anaya M."/>
            <person name="Howard J.T."/>
            <person name="Jarvis E.D."/>
            <person name="Guillette L.J.Jr."/>
            <person name="Glenn T.C."/>
            <person name="Green R.E."/>
            <person name="Ray D.A."/>
        </authorList>
    </citation>
    <scope>NUCLEOTIDE SEQUENCE [LARGE SCALE GENOMIC DNA]</scope>
    <source>
        <strain evidence="1">KSC_2009_1</strain>
    </source>
</reference>
<gene>
    <name evidence="1" type="ORF">Y1Q_0002717</name>
</gene>
<dbReference type="AlphaFoldDB" id="A0A151NZA3"/>
<keyword evidence="2" id="KW-1185">Reference proteome</keyword>
<proteinExistence type="predicted"/>
<sequence length="85" mass="9970">MLRLLARLFPAGLPWLQLQEAPRTPTQKEKETYFISLSEVAKPEQDLSSSSSRSDWWEQKTFFSRGWFRCRTPHLYTCVVAYSAI</sequence>
<evidence type="ECO:0000313" key="1">
    <source>
        <dbReference type="EMBL" id="KYO42073.1"/>
    </source>
</evidence>
<comment type="caution">
    <text evidence="1">The sequence shown here is derived from an EMBL/GenBank/DDBJ whole genome shotgun (WGS) entry which is preliminary data.</text>
</comment>
<name>A0A151NZA3_ALLMI</name>
<dbReference type="EMBL" id="AKHW03001485">
    <property type="protein sequence ID" value="KYO42073.1"/>
    <property type="molecule type" value="Genomic_DNA"/>
</dbReference>
<protein>
    <submittedName>
        <fullName evidence="1">Uncharacterized protein</fullName>
    </submittedName>
</protein>
<accession>A0A151NZA3</accession>
<evidence type="ECO:0000313" key="2">
    <source>
        <dbReference type="Proteomes" id="UP000050525"/>
    </source>
</evidence>